<dbReference type="AlphaFoldDB" id="A0A7S1A4D4"/>
<feature type="compositionally biased region" description="Basic and acidic residues" evidence="1">
    <location>
        <begin position="94"/>
        <end position="118"/>
    </location>
</feature>
<sequence length="284" mass="32224">MVYFQRNEFSSKAKRCATPRRKITWNAPQSAVPDEPRRMSVDLKTDGEDTPCRPFESEGSRRSSISRQDGCPFVDSSAADRPLRQRSEPCASRCEADWRRSSERSVTESSHRISEVRRQRAQSDVVPGSVSDAPRSRRRVYTDPSESLPKRVRSSSREPSQEDDDITDRLEAIKLRKAELQGDDFLSCASTEITSSASRMSVYSRSSDGSISLPSRESRRRSRRSVLSPGSDGSASLPSREKEKTQSDVHSKADRQPQWRRFVPSSFRDTYFWKVIRGTSTVFG</sequence>
<feature type="compositionally biased region" description="Low complexity" evidence="1">
    <location>
        <begin position="195"/>
        <end position="215"/>
    </location>
</feature>
<name>A0A7S1A4D4_NOCSC</name>
<evidence type="ECO:0000256" key="1">
    <source>
        <dbReference type="SAM" id="MobiDB-lite"/>
    </source>
</evidence>
<feature type="region of interest" description="Disordered" evidence="1">
    <location>
        <begin position="20"/>
        <end position="167"/>
    </location>
</feature>
<feature type="compositionally biased region" description="Basic and acidic residues" evidence="1">
    <location>
        <begin position="239"/>
        <end position="257"/>
    </location>
</feature>
<protein>
    <submittedName>
        <fullName evidence="2">Uncharacterized protein</fullName>
    </submittedName>
</protein>
<feature type="compositionally biased region" description="Basic and acidic residues" evidence="1">
    <location>
        <begin position="34"/>
        <end position="61"/>
    </location>
</feature>
<gene>
    <name evidence="2" type="ORF">NSCI0253_LOCUS16037</name>
</gene>
<proteinExistence type="predicted"/>
<dbReference type="EMBL" id="HBFQ01022819">
    <property type="protein sequence ID" value="CAD8841689.1"/>
    <property type="molecule type" value="Transcribed_RNA"/>
</dbReference>
<feature type="region of interest" description="Disordered" evidence="1">
    <location>
        <begin position="194"/>
        <end position="258"/>
    </location>
</feature>
<accession>A0A7S1A4D4</accession>
<organism evidence="2">
    <name type="scientific">Noctiluca scintillans</name>
    <name type="common">Sea sparkle</name>
    <name type="synonym">Red tide dinoflagellate</name>
    <dbReference type="NCBI Taxonomy" id="2966"/>
    <lineage>
        <taxon>Eukaryota</taxon>
        <taxon>Sar</taxon>
        <taxon>Alveolata</taxon>
        <taxon>Dinophyceae</taxon>
        <taxon>Noctilucales</taxon>
        <taxon>Noctilucaceae</taxon>
        <taxon>Noctiluca</taxon>
    </lineage>
</organism>
<reference evidence="2" key="1">
    <citation type="submission" date="2021-01" db="EMBL/GenBank/DDBJ databases">
        <authorList>
            <person name="Corre E."/>
            <person name="Pelletier E."/>
            <person name="Niang G."/>
            <person name="Scheremetjew M."/>
            <person name="Finn R."/>
            <person name="Kale V."/>
            <person name="Holt S."/>
            <person name="Cochrane G."/>
            <person name="Meng A."/>
            <person name="Brown T."/>
            <person name="Cohen L."/>
        </authorList>
    </citation>
    <scope>NUCLEOTIDE SEQUENCE</scope>
</reference>
<evidence type="ECO:0000313" key="2">
    <source>
        <dbReference type="EMBL" id="CAD8841689.1"/>
    </source>
</evidence>